<comment type="caution">
    <text evidence="2">The sequence shown here is derived from an EMBL/GenBank/DDBJ whole genome shotgun (WGS) entry which is preliminary data.</text>
</comment>
<protein>
    <recommendedName>
        <fullName evidence="4">Retrotransposon Copia-like N-terminal domain-containing protein</fullName>
    </recommendedName>
</protein>
<evidence type="ECO:0008006" key="4">
    <source>
        <dbReference type="Google" id="ProtNLM"/>
    </source>
</evidence>
<dbReference type="PANTHER" id="PTHR47481">
    <property type="match status" value="1"/>
</dbReference>
<feature type="region of interest" description="Disordered" evidence="1">
    <location>
        <begin position="314"/>
        <end position="336"/>
    </location>
</feature>
<feature type="region of interest" description="Disordered" evidence="1">
    <location>
        <begin position="213"/>
        <end position="248"/>
    </location>
</feature>
<name>A0A328DDW5_9ASTE</name>
<evidence type="ECO:0000256" key="1">
    <source>
        <dbReference type="SAM" id="MobiDB-lite"/>
    </source>
</evidence>
<sequence length="336" mass="36824">MASNNTYSHSINLRYILESQKLSGENFLDWDKNLRIVLDCERKLYILETDPPKTPAANARASELTSFKKYEDDARNVKCIIMGKVLCFTWLPIIAIIKLRTRDLSLVALDAILLGAILGSCTEAVQPFISLSSTSADAWTRLTKHLASMSRRQIISLKSQLAKNTRGNRSIDKYIGDITNIAADLELAGRPVDKDDLVVHIIAAASAELVPTANHAQRTHNGDRGGSLSRGGHSGVSRVGMRGRGIPNSPRGSRYCQFCDLASHDTKFCRKLQQFLRDNNVTITPRPDGPAAHVTVSNGNSGPSDAQWIVDSGASHHVANDPTSLSSDRFRMGMDN</sequence>
<evidence type="ECO:0000313" key="2">
    <source>
        <dbReference type="EMBL" id="RAL42708.1"/>
    </source>
</evidence>
<feature type="compositionally biased region" description="Gly residues" evidence="1">
    <location>
        <begin position="224"/>
        <end position="234"/>
    </location>
</feature>
<organism evidence="2 3">
    <name type="scientific">Cuscuta australis</name>
    <dbReference type="NCBI Taxonomy" id="267555"/>
    <lineage>
        <taxon>Eukaryota</taxon>
        <taxon>Viridiplantae</taxon>
        <taxon>Streptophyta</taxon>
        <taxon>Embryophyta</taxon>
        <taxon>Tracheophyta</taxon>
        <taxon>Spermatophyta</taxon>
        <taxon>Magnoliopsida</taxon>
        <taxon>eudicotyledons</taxon>
        <taxon>Gunneridae</taxon>
        <taxon>Pentapetalae</taxon>
        <taxon>asterids</taxon>
        <taxon>lamiids</taxon>
        <taxon>Solanales</taxon>
        <taxon>Convolvulaceae</taxon>
        <taxon>Cuscuteae</taxon>
        <taxon>Cuscuta</taxon>
        <taxon>Cuscuta subgen. Grammica</taxon>
        <taxon>Cuscuta sect. Cleistogrammica</taxon>
    </lineage>
</organism>
<dbReference type="EMBL" id="NQVE01000162">
    <property type="protein sequence ID" value="RAL42708.1"/>
    <property type="molecule type" value="Genomic_DNA"/>
</dbReference>
<gene>
    <name evidence="2" type="ORF">DM860_009215</name>
</gene>
<keyword evidence="3" id="KW-1185">Reference proteome</keyword>
<dbReference type="Proteomes" id="UP000249390">
    <property type="component" value="Unassembled WGS sequence"/>
</dbReference>
<reference evidence="2 3" key="1">
    <citation type="submission" date="2018-06" db="EMBL/GenBank/DDBJ databases">
        <title>The Genome of Cuscuta australis (Dodder) Provides Insight into the Evolution of Plant Parasitism.</title>
        <authorList>
            <person name="Liu H."/>
        </authorList>
    </citation>
    <scope>NUCLEOTIDE SEQUENCE [LARGE SCALE GENOMIC DNA]</scope>
    <source>
        <strain evidence="3">cv. Yunnan</strain>
        <tissue evidence="2">Vines</tissue>
    </source>
</reference>
<feature type="region of interest" description="Disordered" evidence="1">
    <location>
        <begin position="286"/>
        <end position="305"/>
    </location>
</feature>
<dbReference type="AlphaFoldDB" id="A0A328DDW5"/>
<proteinExistence type="predicted"/>
<evidence type="ECO:0000313" key="3">
    <source>
        <dbReference type="Proteomes" id="UP000249390"/>
    </source>
</evidence>
<accession>A0A328DDW5</accession>
<feature type="compositionally biased region" description="Polar residues" evidence="1">
    <location>
        <begin position="295"/>
        <end position="304"/>
    </location>
</feature>
<dbReference type="Pfam" id="PF14223">
    <property type="entry name" value="Retrotran_gag_2"/>
    <property type="match status" value="1"/>
</dbReference>
<dbReference type="PANTHER" id="PTHR47481:SF43">
    <property type="entry name" value="RETROTRANSPOSON COPIA-LIKE N-TERMINAL DOMAIN-CONTAINING PROTEIN"/>
    <property type="match status" value="1"/>
</dbReference>